<dbReference type="SUPFAM" id="SSF53335">
    <property type="entry name" value="S-adenosyl-L-methionine-dependent methyltransferases"/>
    <property type="match status" value="1"/>
</dbReference>
<dbReference type="GO" id="GO:0008171">
    <property type="term" value="F:O-methyltransferase activity"/>
    <property type="evidence" value="ECO:0007669"/>
    <property type="project" value="UniProtKB-UniRule"/>
</dbReference>
<evidence type="ECO:0000256" key="5">
    <source>
        <dbReference type="PROSITE-ProRule" id="PRU00848"/>
    </source>
</evidence>
<name>A0AAN9TMX4_9HEMI</name>
<proteinExistence type="inferred from homology"/>
<dbReference type="InterPro" id="IPR025714">
    <property type="entry name" value="Methyltranfer_dom"/>
</dbReference>
<evidence type="ECO:0000313" key="9">
    <source>
        <dbReference type="Proteomes" id="UP001367676"/>
    </source>
</evidence>
<evidence type="ECO:0000259" key="7">
    <source>
        <dbReference type="PROSITE" id="PS51515"/>
    </source>
</evidence>
<reference evidence="8 9" key="1">
    <citation type="submission" date="2024-03" db="EMBL/GenBank/DDBJ databases">
        <title>Adaptation during the transition from Ophiocordyceps entomopathogen to insect associate is accompanied by gene loss and intensified selection.</title>
        <authorList>
            <person name="Ward C.M."/>
            <person name="Onetto C.A."/>
            <person name="Borneman A.R."/>
        </authorList>
    </citation>
    <scope>NUCLEOTIDE SEQUENCE [LARGE SCALE GENOMIC DNA]</scope>
    <source>
        <strain evidence="8">AWRI1</strain>
        <tissue evidence="8">Single Adult Female</tissue>
    </source>
</reference>
<dbReference type="GO" id="GO:0040031">
    <property type="term" value="P:snRNA modification"/>
    <property type="evidence" value="ECO:0007669"/>
    <property type="project" value="TreeGrafter"/>
</dbReference>
<sequence length="288" mass="33482">MNGVEQEDSKPQNLVEHVNIYSMKRTEDDKQNGVSVKRKRTETFEFGNYNRYYGYRVQNGNVDPRLDILRQRLKLFKDKDILDIGCNIGHITYSIARDFFARSVLGIDIDNSLIQIARKNLRYYNSPSSPAVEKLLQSFEIDDENPVFSDCSSGFPNNVSFLHVNYVLYSDDQLIQEQPKYDIILCLSVTKWIHLNWGDEGLKRSFKRMFLQLRLGGALVLEAQPFESYKKKKLSAKLRENCRKLTFLPHMFDNYLLNDVGFLSCETLSVPSQSSLGFQRPIQLFFKS</sequence>
<dbReference type="GO" id="GO:0032259">
    <property type="term" value="P:methylation"/>
    <property type="evidence" value="ECO:0007669"/>
    <property type="project" value="UniProtKB-KW"/>
</dbReference>
<dbReference type="AlphaFoldDB" id="A0AAN9TMX4"/>
<dbReference type="Pfam" id="PF06859">
    <property type="entry name" value="Bin3"/>
    <property type="match status" value="1"/>
</dbReference>
<dbReference type="EC" id="2.1.1.-" evidence="6"/>
<dbReference type="Gene3D" id="3.40.50.150">
    <property type="entry name" value="Vaccinia Virus protein VP39"/>
    <property type="match status" value="1"/>
</dbReference>
<dbReference type="PANTHER" id="PTHR12315">
    <property type="entry name" value="BICOID-INTERACTING PROTEIN RELATED"/>
    <property type="match status" value="1"/>
</dbReference>
<comment type="caution">
    <text evidence="8">The sequence shown here is derived from an EMBL/GenBank/DDBJ whole genome shotgun (WGS) entry which is preliminary data.</text>
</comment>
<dbReference type="FunFam" id="3.40.50.150:FF:000083">
    <property type="entry name" value="7SK snRNA methylphosphate capping enzyme"/>
    <property type="match status" value="1"/>
</dbReference>
<dbReference type="GO" id="GO:0017069">
    <property type="term" value="F:snRNA binding"/>
    <property type="evidence" value="ECO:0007669"/>
    <property type="project" value="TreeGrafter"/>
</dbReference>
<gene>
    <name evidence="8" type="ORF">V9T40_008337</name>
</gene>
<evidence type="ECO:0000256" key="1">
    <source>
        <dbReference type="ARBA" id="ARBA00008361"/>
    </source>
</evidence>
<evidence type="ECO:0000256" key="2">
    <source>
        <dbReference type="ARBA" id="ARBA00022603"/>
    </source>
</evidence>
<evidence type="ECO:0000256" key="3">
    <source>
        <dbReference type="ARBA" id="ARBA00022679"/>
    </source>
</evidence>
<dbReference type="Proteomes" id="UP001367676">
    <property type="component" value="Unassembled WGS sequence"/>
</dbReference>
<evidence type="ECO:0000313" key="8">
    <source>
        <dbReference type="EMBL" id="KAK7600896.1"/>
    </source>
</evidence>
<dbReference type="InterPro" id="IPR024160">
    <property type="entry name" value="BIN3_SAM-bd_dom"/>
</dbReference>
<dbReference type="InterPro" id="IPR029063">
    <property type="entry name" value="SAM-dependent_MTases_sf"/>
</dbReference>
<accession>A0AAN9TMX4</accession>
<keyword evidence="3 6" id="KW-0808">Transferase</keyword>
<keyword evidence="4 5" id="KW-0949">S-adenosyl-L-methionine</keyword>
<dbReference type="CDD" id="cd02440">
    <property type="entry name" value="AdoMet_MTases"/>
    <property type="match status" value="1"/>
</dbReference>
<evidence type="ECO:0000256" key="6">
    <source>
        <dbReference type="RuleBase" id="RU367087"/>
    </source>
</evidence>
<dbReference type="GO" id="GO:0008173">
    <property type="term" value="F:RNA methyltransferase activity"/>
    <property type="evidence" value="ECO:0007669"/>
    <property type="project" value="UniProtKB-UniRule"/>
</dbReference>
<dbReference type="Pfam" id="PF13847">
    <property type="entry name" value="Methyltransf_31"/>
    <property type="match status" value="1"/>
</dbReference>
<dbReference type="InterPro" id="IPR010675">
    <property type="entry name" value="Bin3_C"/>
</dbReference>
<dbReference type="PANTHER" id="PTHR12315:SF0">
    <property type="entry name" value="7SK SNRNA METHYLPHOSPHATE CAPPING ENZYME"/>
    <property type="match status" value="1"/>
</dbReference>
<dbReference type="EMBL" id="JBBCAQ010000010">
    <property type="protein sequence ID" value="KAK7600896.1"/>
    <property type="molecule type" value="Genomic_DNA"/>
</dbReference>
<feature type="domain" description="Bin3-type SAM" evidence="7">
    <location>
        <begin position="63"/>
        <end position="288"/>
    </location>
</feature>
<keyword evidence="2 6" id="KW-0489">Methyltransferase</keyword>
<comment type="similarity">
    <text evidence="1 6">Belongs to the methyltransferase superfamily.</text>
</comment>
<keyword evidence="9" id="KW-1185">Reference proteome</keyword>
<organism evidence="8 9">
    <name type="scientific">Parthenolecanium corni</name>
    <dbReference type="NCBI Taxonomy" id="536013"/>
    <lineage>
        <taxon>Eukaryota</taxon>
        <taxon>Metazoa</taxon>
        <taxon>Ecdysozoa</taxon>
        <taxon>Arthropoda</taxon>
        <taxon>Hexapoda</taxon>
        <taxon>Insecta</taxon>
        <taxon>Pterygota</taxon>
        <taxon>Neoptera</taxon>
        <taxon>Paraneoptera</taxon>
        <taxon>Hemiptera</taxon>
        <taxon>Sternorrhyncha</taxon>
        <taxon>Coccoidea</taxon>
        <taxon>Coccidae</taxon>
        <taxon>Parthenolecanium</taxon>
    </lineage>
</organism>
<protein>
    <recommendedName>
        <fullName evidence="6">RNA methyltransferase</fullName>
        <ecNumber evidence="6">2.1.1.-</ecNumber>
    </recommendedName>
</protein>
<evidence type="ECO:0000256" key="4">
    <source>
        <dbReference type="ARBA" id="ARBA00022691"/>
    </source>
</evidence>
<dbReference type="PROSITE" id="PS51515">
    <property type="entry name" value="BIN3_SAM"/>
    <property type="match status" value="1"/>
</dbReference>
<dbReference type="InterPro" id="IPR039772">
    <property type="entry name" value="Bin3-like"/>
</dbReference>